<feature type="compositionally biased region" description="Polar residues" evidence="3">
    <location>
        <begin position="633"/>
        <end position="645"/>
    </location>
</feature>
<feature type="region of interest" description="Disordered" evidence="3">
    <location>
        <begin position="1"/>
        <end position="58"/>
    </location>
</feature>
<evidence type="ECO:0000256" key="3">
    <source>
        <dbReference type="SAM" id="MobiDB-lite"/>
    </source>
</evidence>
<name>A0AAD5RZQ6_9PEZI</name>
<evidence type="ECO:0000313" key="6">
    <source>
        <dbReference type="Proteomes" id="UP001201980"/>
    </source>
</evidence>
<dbReference type="PANTHER" id="PTHR48051:SF1">
    <property type="entry name" value="RAS SUPPRESSOR PROTEIN 1"/>
    <property type="match status" value="1"/>
</dbReference>
<dbReference type="AlphaFoldDB" id="A0AAD5RZQ6"/>
<dbReference type="PROSITE" id="PS51450">
    <property type="entry name" value="LRR"/>
    <property type="match status" value="1"/>
</dbReference>
<dbReference type="PANTHER" id="PTHR48051">
    <property type="match status" value="1"/>
</dbReference>
<feature type="domain" description="Disease resistance R13L4/SHOC-2-like LRR" evidence="4">
    <location>
        <begin position="137"/>
        <end position="214"/>
    </location>
</feature>
<proteinExistence type="predicted"/>
<dbReference type="SUPFAM" id="SSF52075">
    <property type="entry name" value="Outer arm dynein light chain 1"/>
    <property type="match status" value="1"/>
</dbReference>
<dbReference type="Proteomes" id="UP001201980">
    <property type="component" value="Unassembled WGS sequence"/>
</dbReference>
<dbReference type="InterPro" id="IPR055414">
    <property type="entry name" value="LRR_R13L4/SHOC2-like"/>
</dbReference>
<dbReference type="InterPro" id="IPR019487">
    <property type="entry name" value="RAM_signalling_pathway_SOG2"/>
</dbReference>
<dbReference type="Pfam" id="PF10428">
    <property type="entry name" value="SOG2"/>
    <property type="match status" value="2"/>
</dbReference>
<feature type="region of interest" description="Disordered" evidence="3">
    <location>
        <begin position="606"/>
        <end position="678"/>
    </location>
</feature>
<evidence type="ECO:0000256" key="1">
    <source>
        <dbReference type="ARBA" id="ARBA00022614"/>
    </source>
</evidence>
<evidence type="ECO:0000313" key="5">
    <source>
        <dbReference type="EMBL" id="KAJ2907108.1"/>
    </source>
</evidence>
<keyword evidence="1" id="KW-0433">Leucine-rich repeat</keyword>
<dbReference type="InterPro" id="IPR003591">
    <property type="entry name" value="Leu-rich_rpt_typical-subtyp"/>
</dbReference>
<comment type="caution">
    <text evidence="5">The sequence shown here is derived from an EMBL/GenBank/DDBJ whole genome shotgun (WGS) entry which is preliminary data.</text>
</comment>
<gene>
    <name evidence="5" type="ORF">MKZ38_007623</name>
</gene>
<dbReference type="InterPro" id="IPR050216">
    <property type="entry name" value="LRR_domain-containing"/>
</dbReference>
<evidence type="ECO:0000259" key="4">
    <source>
        <dbReference type="Pfam" id="PF23598"/>
    </source>
</evidence>
<dbReference type="Gene3D" id="3.80.10.10">
    <property type="entry name" value="Ribonuclease Inhibitor"/>
    <property type="match status" value="1"/>
</dbReference>
<sequence length="938" mass="104672">MDRDRSGSQPPLRGLPENPAQGRRQQQLQQQQIPPVPSLRNVPHMPSISNSTLSATPPMPATQVVSIVKEAMENALEQHRTQAGEASDLVTGVTIDLSRKSIQKLPDEVVDIIKTELERLALSHNNLSSFPMRFSECTSLRYLNVRYNQIREFPLPLCDLKSLEILDLCKNKLSVLPPEIAKLTSLKVLSIQKNRIEELPLCLGDMASLQMLKLDGNPVKFPPREVFEVQATTPPNQGQLNENEVNEVGVTAHIKKFLRQVSHERSLASNGRVDSDIGGDESSEGPETPRVPLKRVTSGRFPVKPSGTDIPDLRSPSLSRPPPIPTRSHYRGLSQQSSGGNNNHNGSGTMRKPGVMPLTISGSINERVRSNSETLLQARSDRPESRQRRLLAMSKKAADLGTLDETQANNRFSHYRGLSHGSAMQGNGVGAVQSPASPAEPALHRPIYVRRLSVLPERRRESRVADPVIEMARGLLYAVFQTHPMIQNLLGVFSDGHKRSSIEIVLFNTNSHVEELEQEIIRHDEEDPSAPRENDTVMHACQTVLGAYVHVCGLLLQNVDSLVENGDPRYIRTLFTCLNHSTMELRAAMTSQLDVGFRRAATRAAYGDTLRPHSRENSATPTADRPGSRTRSRQGTFVHNPSNLRVATDVPLPPQINGTGRTATITSATPRSGESFTSSISGRGLVPDFTEQDRLFERVFLSLQRSSEKVMLTLPHFNSQFLNGYKMASGQRYAEAHIRLWKVLYDRCQIMLNTTDALKMYLSSIKLKDPEVRNQARFWGICRDFIEAWTDLVGKIKDSVQHYEGDKLPHIAIAVGLLSPIFELATLPPASWPHAIASNDATECSAGPRGTGHCSIDTAERIFQHVGQRIRKGRHAHLDGWAIDRPPQRDDDVECQRQLSYILDVDEFDKFHELDDERRLDDPLFDAEPRARRATGFF</sequence>
<dbReference type="InterPro" id="IPR001611">
    <property type="entry name" value="Leu-rich_rpt"/>
</dbReference>
<keyword evidence="6" id="KW-1185">Reference proteome</keyword>
<dbReference type="EMBL" id="JAKWBI020000004">
    <property type="protein sequence ID" value="KAJ2907108.1"/>
    <property type="molecule type" value="Genomic_DNA"/>
</dbReference>
<evidence type="ECO:0000256" key="2">
    <source>
        <dbReference type="ARBA" id="ARBA00022737"/>
    </source>
</evidence>
<organism evidence="5 6">
    <name type="scientific">Zalerion maritima</name>
    <dbReference type="NCBI Taxonomy" id="339359"/>
    <lineage>
        <taxon>Eukaryota</taxon>
        <taxon>Fungi</taxon>
        <taxon>Dikarya</taxon>
        <taxon>Ascomycota</taxon>
        <taxon>Pezizomycotina</taxon>
        <taxon>Sordariomycetes</taxon>
        <taxon>Lulworthiomycetidae</taxon>
        <taxon>Lulworthiales</taxon>
        <taxon>Lulworthiaceae</taxon>
        <taxon>Zalerion</taxon>
    </lineage>
</organism>
<feature type="compositionally biased region" description="Polar residues" evidence="3">
    <location>
        <begin position="656"/>
        <end position="678"/>
    </location>
</feature>
<dbReference type="Pfam" id="PF23598">
    <property type="entry name" value="LRR_14"/>
    <property type="match status" value="1"/>
</dbReference>
<protein>
    <submittedName>
        <fullName evidence="5">Leucine-rich repeat-containing protein sog2</fullName>
    </submittedName>
</protein>
<dbReference type="SMART" id="SM00369">
    <property type="entry name" value="LRR_TYP"/>
    <property type="match status" value="4"/>
</dbReference>
<dbReference type="GO" id="GO:0005737">
    <property type="term" value="C:cytoplasm"/>
    <property type="evidence" value="ECO:0007669"/>
    <property type="project" value="TreeGrafter"/>
</dbReference>
<keyword evidence="2" id="KW-0677">Repeat</keyword>
<feature type="compositionally biased region" description="Low complexity" evidence="3">
    <location>
        <begin position="21"/>
        <end position="32"/>
    </location>
</feature>
<accession>A0AAD5RZQ6</accession>
<feature type="region of interest" description="Disordered" evidence="3">
    <location>
        <begin position="265"/>
        <end position="387"/>
    </location>
</feature>
<dbReference type="InterPro" id="IPR032675">
    <property type="entry name" value="LRR_dom_sf"/>
</dbReference>
<reference evidence="5" key="1">
    <citation type="submission" date="2022-07" db="EMBL/GenBank/DDBJ databases">
        <title>Draft genome sequence of Zalerion maritima ATCC 34329, a (micro)plastics degrading marine fungus.</title>
        <authorList>
            <person name="Paco A."/>
            <person name="Goncalves M.F.M."/>
            <person name="Rocha-Santos T.A.P."/>
            <person name="Alves A."/>
        </authorList>
    </citation>
    <scope>NUCLEOTIDE SEQUENCE</scope>
    <source>
        <strain evidence="5">ATCC 34329</strain>
    </source>
</reference>
<feature type="compositionally biased region" description="Low complexity" evidence="3">
    <location>
        <begin position="334"/>
        <end position="348"/>
    </location>
</feature>